<reference evidence="4 5" key="1">
    <citation type="submission" date="2020-06" db="EMBL/GenBank/DDBJ databases">
        <authorList>
            <person name="Li R."/>
            <person name="Bekaert M."/>
        </authorList>
    </citation>
    <scope>NUCLEOTIDE SEQUENCE [LARGE SCALE GENOMIC DNA]</scope>
    <source>
        <strain evidence="5">wild</strain>
    </source>
</reference>
<dbReference type="Gene3D" id="1.25.40.20">
    <property type="entry name" value="Ankyrin repeat-containing domain"/>
    <property type="match status" value="2"/>
</dbReference>
<dbReference type="SMART" id="SM00248">
    <property type="entry name" value="ANK"/>
    <property type="match status" value="5"/>
</dbReference>
<sequence>MKLLLNSGAEPNCCFGTGSFPLAVACIFENENMAELLLNNHSNVNTFTHIDDICLTVFQCDEAVDIIEIIAYKRFNTPEFAISPLHIASICNNGNIVKMLLDSKAKIHLKCSVNPVMLNILANNCKSSEIGISKYPNCSILHDVLPLHIACLMGNDNIVEMLLQSNITNLPDYIDSLILLSTEQVICIHGLPVDFALVSEEKQTFMLSPIQMACFSTHWTILKTLLKHGASIFETCRISNTILAGFSRNTKQLQNSEIDGTVYKTSVKMFLFEIFVKSCILGDIQTIRDLLIIIQNTSIIHHKKIPIHYACEDNQAEVVELLVSAIHIACNAGNDDAVAYLLNCEYINSENSSNLQ</sequence>
<dbReference type="PANTHER" id="PTHR24198">
    <property type="entry name" value="ANKYRIN REPEAT AND PROTEIN KINASE DOMAIN-CONTAINING PROTEIN"/>
    <property type="match status" value="1"/>
</dbReference>
<dbReference type="EMBL" id="CACVKT020000259">
    <property type="protein sequence ID" value="CAC5357843.1"/>
    <property type="molecule type" value="Genomic_DNA"/>
</dbReference>
<keyword evidence="1" id="KW-0677">Repeat</keyword>
<proteinExistence type="predicted"/>
<evidence type="ECO:0000313" key="5">
    <source>
        <dbReference type="Proteomes" id="UP000507470"/>
    </source>
</evidence>
<feature type="repeat" description="ANK" evidence="3">
    <location>
        <begin position="80"/>
        <end position="112"/>
    </location>
</feature>
<dbReference type="PROSITE" id="PS50088">
    <property type="entry name" value="ANK_REPEAT"/>
    <property type="match status" value="1"/>
</dbReference>
<dbReference type="Proteomes" id="UP000507470">
    <property type="component" value="Unassembled WGS sequence"/>
</dbReference>
<evidence type="ECO:0000256" key="2">
    <source>
        <dbReference type="ARBA" id="ARBA00023043"/>
    </source>
</evidence>
<dbReference type="PANTHER" id="PTHR24198:SF165">
    <property type="entry name" value="ANKYRIN REPEAT-CONTAINING PROTEIN-RELATED"/>
    <property type="match status" value="1"/>
</dbReference>
<accession>A0A6J7ZXS5</accession>
<dbReference type="AlphaFoldDB" id="A0A6J7ZXS5"/>
<dbReference type="InterPro" id="IPR036770">
    <property type="entry name" value="Ankyrin_rpt-contain_sf"/>
</dbReference>
<name>A0A6J7ZXS5_MYTCO</name>
<evidence type="ECO:0000256" key="1">
    <source>
        <dbReference type="ARBA" id="ARBA00022737"/>
    </source>
</evidence>
<dbReference type="Pfam" id="PF12796">
    <property type="entry name" value="Ank_2"/>
    <property type="match status" value="1"/>
</dbReference>
<dbReference type="SUPFAM" id="SSF48403">
    <property type="entry name" value="Ankyrin repeat"/>
    <property type="match status" value="1"/>
</dbReference>
<keyword evidence="5" id="KW-1185">Reference proteome</keyword>
<dbReference type="Pfam" id="PF00023">
    <property type="entry name" value="Ank"/>
    <property type="match status" value="1"/>
</dbReference>
<evidence type="ECO:0000256" key="3">
    <source>
        <dbReference type="PROSITE-ProRule" id="PRU00023"/>
    </source>
</evidence>
<evidence type="ECO:0000313" key="4">
    <source>
        <dbReference type="EMBL" id="CAC5357843.1"/>
    </source>
</evidence>
<dbReference type="PROSITE" id="PS51257">
    <property type="entry name" value="PROKAR_LIPOPROTEIN"/>
    <property type="match status" value="1"/>
</dbReference>
<gene>
    <name evidence="4" type="ORF">MCOR_1335</name>
</gene>
<dbReference type="InterPro" id="IPR002110">
    <property type="entry name" value="Ankyrin_rpt"/>
</dbReference>
<keyword evidence="2 3" id="KW-0040">ANK repeat</keyword>
<organism evidence="4 5">
    <name type="scientific">Mytilus coruscus</name>
    <name type="common">Sea mussel</name>
    <dbReference type="NCBI Taxonomy" id="42192"/>
    <lineage>
        <taxon>Eukaryota</taxon>
        <taxon>Metazoa</taxon>
        <taxon>Spiralia</taxon>
        <taxon>Lophotrochozoa</taxon>
        <taxon>Mollusca</taxon>
        <taxon>Bivalvia</taxon>
        <taxon>Autobranchia</taxon>
        <taxon>Pteriomorphia</taxon>
        <taxon>Mytilida</taxon>
        <taxon>Mytiloidea</taxon>
        <taxon>Mytilidae</taxon>
        <taxon>Mytilinae</taxon>
        <taxon>Mytilus</taxon>
    </lineage>
</organism>
<protein>
    <submittedName>
        <fullName evidence="4">ANK</fullName>
    </submittedName>
</protein>